<dbReference type="Pfam" id="PF16363">
    <property type="entry name" value="GDP_Man_Dehyd"/>
    <property type="match status" value="1"/>
</dbReference>
<feature type="domain" description="NAD(P)-binding" evidence="1">
    <location>
        <begin position="20"/>
        <end position="242"/>
    </location>
</feature>
<dbReference type="Proteomes" id="UP000599009">
    <property type="component" value="Unassembled WGS sequence"/>
</dbReference>
<evidence type="ECO:0000313" key="3">
    <source>
        <dbReference type="Proteomes" id="UP000599009"/>
    </source>
</evidence>
<protein>
    <submittedName>
        <fullName evidence="2">CDP-glucose 4,6-dehydratase</fullName>
    </submittedName>
</protein>
<organism evidence="2 3">
    <name type="scientific">Luteimonas terricola</name>
    <dbReference type="NCBI Taxonomy" id="645597"/>
    <lineage>
        <taxon>Bacteria</taxon>
        <taxon>Pseudomonadati</taxon>
        <taxon>Pseudomonadota</taxon>
        <taxon>Gammaproteobacteria</taxon>
        <taxon>Lysobacterales</taxon>
        <taxon>Lysobacteraceae</taxon>
        <taxon>Luteimonas</taxon>
    </lineage>
</organism>
<reference evidence="3" key="1">
    <citation type="journal article" date="2019" name="Int. J. Syst. Evol. Microbiol.">
        <title>The Global Catalogue of Microorganisms (GCM) 10K type strain sequencing project: providing services to taxonomists for standard genome sequencing and annotation.</title>
        <authorList>
            <consortium name="The Broad Institute Genomics Platform"/>
            <consortium name="The Broad Institute Genome Sequencing Center for Infectious Disease"/>
            <person name="Wu L."/>
            <person name="Ma J."/>
        </authorList>
    </citation>
    <scope>NUCLEOTIDE SEQUENCE [LARGE SCALE GENOMIC DNA]</scope>
    <source>
        <strain evidence="3">CGMCC 1.8985</strain>
    </source>
</reference>
<dbReference type="EMBL" id="BMME01000001">
    <property type="protein sequence ID" value="GGJ99551.1"/>
    <property type="molecule type" value="Genomic_DNA"/>
</dbReference>
<dbReference type="InterPro" id="IPR013445">
    <property type="entry name" value="CDP_4_6_deHydtase"/>
</dbReference>
<proteinExistence type="predicted"/>
<dbReference type="Gene3D" id="3.40.50.720">
    <property type="entry name" value="NAD(P)-binding Rossmann-like Domain"/>
    <property type="match status" value="1"/>
</dbReference>
<dbReference type="NCBIfam" id="TIGR02622">
    <property type="entry name" value="CDP_4_6_dhtase"/>
    <property type="match status" value="1"/>
</dbReference>
<gene>
    <name evidence="2" type="ORF">GCM10011394_05850</name>
</gene>
<comment type="caution">
    <text evidence="2">The sequence shown here is derived from an EMBL/GenBank/DDBJ whole genome shotgun (WGS) entry which is preliminary data.</text>
</comment>
<dbReference type="PANTHER" id="PTHR43000">
    <property type="entry name" value="DTDP-D-GLUCOSE 4,6-DEHYDRATASE-RELATED"/>
    <property type="match status" value="1"/>
</dbReference>
<evidence type="ECO:0000259" key="1">
    <source>
        <dbReference type="Pfam" id="PF16363"/>
    </source>
</evidence>
<evidence type="ECO:0000313" key="2">
    <source>
        <dbReference type="EMBL" id="GGJ99551.1"/>
    </source>
</evidence>
<accession>A0ABQ2E803</accession>
<dbReference type="InterPro" id="IPR016040">
    <property type="entry name" value="NAD(P)-bd_dom"/>
</dbReference>
<dbReference type="SUPFAM" id="SSF51735">
    <property type="entry name" value="NAD(P)-binding Rossmann-fold domains"/>
    <property type="match status" value="1"/>
</dbReference>
<name>A0ABQ2E803_9GAMM</name>
<keyword evidence="3" id="KW-1185">Reference proteome</keyword>
<dbReference type="Gene3D" id="3.90.25.10">
    <property type="entry name" value="UDP-galactose 4-epimerase, domain 1"/>
    <property type="match status" value="1"/>
</dbReference>
<sequence length="366" mass="39926">MEDLELKHLFGGAYAGMRVLVTGHTGFKGSWLCLWLQAMGAKVAGIALSPDTEPSHWNLLALKGIADERIDLRHAEKLYEAVQHHRPQVVFHLAAQPLVRHSYVDPVGTFSTNVIGLVSLYEAIRKISGVLAVVNATTDKVYLEQATTGGYSEEHALGGHDPYSTSKACAELVSESYRRSFFTGTGKVVPRLATARAGNVIGGGDWAADRLVPDLVRAASRGTPLQVRNPDAIRPWQHVLEPLSGYLRLGQALLAGEPAEGPWNFGPAPGATLPVLALVERLREHWPGVSVQVPGVEHLHEAAVLQLDSGKAALGLGWRPVWDADMTITRTMGWYRNFHVHGFVDSRDNLVDYIRHARSSGLEWAA</sequence>
<dbReference type="RefSeq" id="WP_229659091.1">
    <property type="nucleotide sequence ID" value="NZ_BMME01000001.1"/>
</dbReference>
<dbReference type="InterPro" id="IPR036291">
    <property type="entry name" value="NAD(P)-bd_dom_sf"/>
</dbReference>